<comment type="caution">
    <text evidence="4">The sequence shown here is derived from an EMBL/GenBank/DDBJ whole genome shotgun (WGS) entry which is preliminary data.</text>
</comment>
<evidence type="ECO:0000313" key="4">
    <source>
        <dbReference type="EMBL" id="NHN55823.1"/>
    </source>
</evidence>
<dbReference type="Pfam" id="PF00571">
    <property type="entry name" value="CBS"/>
    <property type="match status" value="1"/>
</dbReference>
<dbReference type="Gene3D" id="1.25.60.10">
    <property type="entry name" value="MgtE N-terminal domain-like"/>
    <property type="match status" value="1"/>
</dbReference>
<keyword evidence="1" id="KW-0129">CBS domain</keyword>
<evidence type="ECO:0000259" key="3">
    <source>
        <dbReference type="PROSITE" id="PS51371"/>
    </source>
</evidence>
<organism evidence="4 5">
    <name type="scientific">Metallococcus carri</name>
    <dbReference type="NCBI Taxonomy" id="1656884"/>
    <lineage>
        <taxon>Bacteria</taxon>
        <taxon>Bacillati</taxon>
        <taxon>Actinomycetota</taxon>
        <taxon>Actinomycetes</taxon>
        <taxon>Micrococcales</taxon>
        <taxon>Dermacoccaceae</taxon>
        <taxon>Metallococcus</taxon>
    </lineage>
</organism>
<evidence type="ECO:0000256" key="1">
    <source>
        <dbReference type="PROSITE-ProRule" id="PRU00703"/>
    </source>
</evidence>
<evidence type="ECO:0000313" key="5">
    <source>
        <dbReference type="Proteomes" id="UP000744769"/>
    </source>
</evidence>
<feature type="region of interest" description="Disordered" evidence="2">
    <location>
        <begin position="408"/>
        <end position="435"/>
    </location>
</feature>
<accession>A0A967B015</accession>
<dbReference type="Pfam" id="PF03448">
    <property type="entry name" value="MgtE_N"/>
    <property type="match status" value="1"/>
</dbReference>
<dbReference type="InterPro" id="IPR000644">
    <property type="entry name" value="CBS_dom"/>
</dbReference>
<dbReference type="SUPFAM" id="SSF158791">
    <property type="entry name" value="MgtE N-terminal domain-like"/>
    <property type="match status" value="1"/>
</dbReference>
<dbReference type="EMBL" id="JAAOIV010000005">
    <property type="protein sequence ID" value="NHN55823.1"/>
    <property type="molecule type" value="Genomic_DNA"/>
</dbReference>
<dbReference type="PANTHER" id="PTHR43773">
    <property type="entry name" value="MAGNESIUM TRANSPORTER MGTE"/>
    <property type="match status" value="1"/>
</dbReference>
<dbReference type="InterPro" id="IPR006668">
    <property type="entry name" value="Mg_transptr_MgtE_intracell_dom"/>
</dbReference>
<dbReference type="GO" id="GO:0015095">
    <property type="term" value="F:magnesium ion transmembrane transporter activity"/>
    <property type="evidence" value="ECO:0007669"/>
    <property type="project" value="InterPro"/>
</dbReference>
<feature type="domain" description="CBS" evidence="3">
    <location>
        <begin position="349"/>
        <end position="408"/>
    </location>
</feature>
<name>A0A967B015_9MICO</name>
<dbReference type="InterPro" id="IPR038076">
    <property type="entry name" value="MgtE_N_sf"/>
</dbReference>
<dbReference type="SMART" id="SM00924">
    <property type="entry name" value="MgtE_N"/>
    <property type="match status" value="1"/>
</dbReference>
<dbReference type="AlphaFoldDB" id="A0A967B015"/>
<dbReference type="SMART" id="SM00116">
    <property type="entry name" value="CBS"/>
    <property type="match status" value="1"/>
</dbReference>
<dbReference type="RefSeq" id="WP_166195990.1">
    <property type="nucleotide sequence ID" value="NZ_JAAOIV010000005.1"/>
</dbReference>
<dbReference type="SUPFAM" id="SSF54631">
    <property type="entry name" value="CBS-domain pair"/>
    <property type="match status" value="1"/>
</dbReference>
<reference evidence="4" key="1">
    <citation type="submission" date="2020-03" db="EMBL/GenBank/DDBJ databases">
        <title>Draft sequencing of Calidifontibacter sp. DB0510.</title>
        <authorList>
            <person name="Kim D.-U."/>
        </authorList>
    </citation>
    <scope>NUCLEOTIDE SEQUENCE</scope>
    <source>
        <strain evidence="4">DB0510</strain>
    </source>
</reference>
<dbReference type="PROSITE" id="PS51371">
    <property type="entry name" value="CBS"/>
    <property type="match status" value="1"/>
</dbReference>
<dbReference type="InterPro" id="IPR006669">
    <property type="entry name" value="MgtE_transporter"/>
</dbReference>
<keyword evidence="5" id="KW-1185">Reference proteome</keyword>
<dbReference type="CDD" id="cd04606">
    <property type="entry name" value="CBS_pair_Mg_transporter"/>
    <property type="match status" value="1"/>
</dbReference>
<sequence>MTATPADVVFLSTLLKHPVRDRDGRELGRLTDLVIILGGDHPRVSGLVVTPGQQGVFIDATKIGAITTTHVELATTTVDLRPFERRPGEVLLRADVLGHRLVDLADGHLVRAFDATLARTGDSWVVTGVDIHHAGWWGRLTGHATHQIRDWPAVEALIGHQPSAAHRSPIARLRRLKTAQLADLIEAADRHERDEILARLHADPDLEADVFEELDEGSQSRLLAARSDADIAAVLANMNVDDAADALMDLPQERRRAVLSALPDSRREQLLRLLGYSENSAGGLMTTDMLTVPITATVADALAAVHNAPTGQPQALTSVYVCDNDHRPVTAVTLVALVQADPDTAVTALSSYEPTRVLPDTDPVDVVTLMADDNLLLLPVVDTDDRLLGVITADDALDAAIPRQWRDRDHGGRVIRTSTRTDPNAQAPPATAAPN</sequence>
<dbReference type="PANTHER" id="PTHR43773:SF1">
    <property type="entry name" value="MAGNESIUM TRANSPORTER MGTE"/>
    <property type="match status" value="1"/>
</dbReference>
<feature type="compositionally biased region" description="Low complexity" evidence="2">
    <location>
        <begin position="423"/>
        <end position="435"/>
    </location>
</feature>
<evidence type="ECO:0000256" key="2">
    <source>
        <dbReference type="SAM" id="MobiDB-lite"/>
    </source>
</evidence>
<dbReference type="InterPro" id="IPR046342">
    <property type="entry name" value="CBS_dom_sf"/>
</dbReference>
<dbReference type="Gene3D" id="3.10.580.10">
    <property type="entry name" value="CBS-domain"/>
    <property type="match status" value="1"/>
</dbReference>
<dbReference type="GO" id="GO:0016020">
    <property type="term" value="C:membrane"/>
    <property type="evidence" value="ECO:0007669"/>
    <property type="project" value="InterPro"/>
</dbReference>
<protein>
    <submittedName>
        <fullName evidence="4">Magnesium transporter</fullName>
    </submittedName>
</protein>
<gene>
    <name evidence="4" type="ORF">G9U51_08550</name>
</gene>
<dbReference type="Proteomes" id="UP000744769">
    <property type="component" value="Unassembled WGS sequence"/>
</dbReference>
<proteinExistence type="predicted"/>